<reference evidence="2" key="1">
    <citation type="submission" date="2014-09" db="EMBL/GenBank/DDBJ databases">
        <authorList>
            <person name="Mudge J."/>
            <person name="Ramaraj T."/>
            <person name="Lindquist I.E."/>
            <person name="Bharti A.K."/>
            <person name="Sundararajan A."/>
            <person name="Cameron C.T."/>
            <person name="Woodward J.E."/>
            <person name="May G.D."/>
            <person name="Brubaker C."/>
            <person name="Broadhvest J."/>
            <person name="Wilkins T.A."/>
        </authorList>
    </citation>
    <scope>NUCLEOTIDE SEQUENCE</scope>
    <source>
        <strain evidence="2">cv. AKA8401</strain>
    </source>
</reference>
<evidence type="ECO:0000313" key="2">
    <source>
        <dbReference type="Proteomes" id="UP000032142"/>
    </source>
</evidence>
<dbReference type="EMBL" id="KN412711">
    <property type="protein sequence ID" value="KHG19295.1"/>
    <property type="molecule type" value="Genomic_DNA"/>
</dbReference>
<sequence>MYSFVILTRGILVLDGKFDMQVHSFACML</sequence>
<gene>
    <name evidence="1" type="ORF">F383_04037</name>
</gene>
<organism evidence="1 2">
    <name type="scientific">Gossypium arboreum</name>
    <name type="common">Tree cotton</name>
    <name type="synonym">Gossypium nanking</name>
    <dbReference type="NCBI Taxonomy" id="29729"/>
    <lineage>
        <taxon>Eukaryota</taxon>
        <taxon>Viridiplantae</taxon>
        <taxon>Streptophyta</taxon>
        <taxon>Embryophyta</taxon>
        <taxon>Tracheophyta</taxon>
        <taxon>Spermatophyta</taxon>
        <taxon>Magnoliopsida</taxon>
        <taxon>eudicotyledons</taxon>
        <taxon>Gunneridae</taxon>
        <taxon>Pentapetalae</taxon>
        <taxon>rosids</taxon>
        <taxon>malvids</taxon>
        <taxon>Malvales</taxon>
        <taxon>Malvaceae</taxon>
        <taxon>Malvoideae</taxon>
        <taxon>Gossypium</taxon>
    </lineage>
</organism>
<proteinExistence type="predicted"/>
<dbReference type="Proteomes" id="UP000032142">
    <property type="component" value="Unassembled WGS sequence"/>
</dbReference>
<dbReference type="AlphaFoldDB" id="A0A0B0P2R2"/>
<name>A0A0B0P2R2_GOSAR</name>
<protein>
    <submittedName>
        <fullName evidence="1">Uncharacterized protein</fullName>
    </submittedName>
</protein>
<accession>A0A0B0P2R2</accession>
<evidence type="ECO:0000313" key="1">
    <source>
        <dbReference type="EMBL" id="KHG19295.1"/>
    </source>
</evidence>
<keyword evidence="2" id="KW-1185">Reference proteome</keyword>